<dbReference type="InterPro" id="IPR016032">
    <property type="entry name" value="Sig_transdc_resp-reg_C-effctor"/>
</dbReference>
<dbReference type="InterPro" id="IPR001789">
    <property type="entry name" value="Sig_transdc_resp-reg_receiver"/>
</dbReference>
<dbReference type="PRINTS" id="PR00038">
    <property type="entry name" value="HTHLUXR"/>
</dbReference>
<dbReference type="InterPro" id="IPR011006">
    <property type="entry name" value="CheY-like_superfamily"/>
</dbReference>
<comment type="caution">
    <text evidence="7">The sequence shown here is derived from an EMBL/GenBank/DDBJ whole genome shotgun (WGS) entry which is preliminary data.</text>
</comment>
<organism evidence="7 8">
    <name type="scientific">Pseudomonas proteolytica</name>
    <dbReference type="NCBI Taxonomy" id="219574"/>
    <lineage>
        <taxon>Bacteria</taxon>
        <taxon>Pseudomonadati</taxon>
        <taxon>Pseudomonadota</taxon>
        <taxon>Gammaproteobacteria</taxon>
        <taxon>Pseudomonadales</taxon>
        <taxon>Pseudomonadaceae</taxon>
        <taxon>Pseudomonas</taxon>
    </lineage>
</organism>
<evidence type="ECO:0000313" key="8">
    <source>
        <dbReference type="Proteomes" id="UP000814172"/>
    </source>
</evidence>
<dbReference type="Pfam" id="PF00196">
    <property type="entry name" value="GerE"/>
    <property type="match status" value="1"/>
</dbReference>
<dbReference type="RefSeq" id="WP_130202166.1">
    <property type="nucleotide sequence ID" value="NZ_WKEB01000052.1"/>
</dbReference>
<evidence type="ECO:0000256" key="3">
    <source>
        <dbReference type="ARBA" id="ARBA00023163"/>
    </source>
</evidence>
<keyword evidence="1" id="KW-0805">Transcription regulation</keyword>
<dbReference type="SUPFAM" id="SSF52172">
    <property type="entry name" value="CheY-like"/>
    <property type="match status" value="1"/>
</dbReference>
<evidence type="ECO:0000259" key="6">
    <source>
        <dbReference type="PROSITE" id="PS50110"/>
    </source>
</evidence>
<keyword evidence="8" id="KW-1185">Reference proteome</keyword>
<feature type="domain" description="HTH luxR-type" evidence="5">
    <location>
        <begin position="146"/>
        <end position="208"/>
    </location>
</feature>
<protein>
    <submittedName>
        <fullName evidence="7">Response regulator</fullName>
    </submittedName>
</protein>
<dbReference type="GO" id="GO:0003677">
    <property type="term" value="F:DNA binding"/>
    <property type="evidence" value="ECO:0007669"/>
    <property type="project" value="UniProtKB-KW"/>
</dbReference>
<accession>A0AAW5AAF9</accession>
<dbReference type="Proteomes" id="UP000814172">
    <property type="component" value="Unassembled WGS sequence"/>
</dbReference>
<dbReference type="InterPro" id="IPR036388">
    <property type="entry name" value="WH-like_DNA-bd_sf"/>
</dbReference>
<dbReference type="InterPro" id="IPR000792">
    <property type="entry name" value="Tscrpt_reg_LuxR_C"/>
</dbReference>
<keyword evidence="2" id="KW-0238">DNA-binding</keyword>
<dbReference type="PROSITE" id="PS50110">
    <property type="entry name" value="RESPONSE_REGULATORY"/>
    <property type="match status" value="1"/>
</dbReference>
<keyword evidence="3" id="KW-0804">Transcription</keyword>
<dbReference type="Gene3D" id="3.40.50.2300">
    <property type="match status" value="1"/>
</dbReference>
<dbReference type="GO" id="GO:0000160">
    <property type="term" value="P:phosphorelay signal transduction system"/>
    <property type="evidence" value="ECO:0007669"/>
    <property type="project" value="InterPro"/>
</dbReference>
<dbReference type="Gene3D" id="1.10.10.10">
    <property type="entry name" value="Winged helix-like DNA-binding domain superfamily/Winged helix DNA-binding domain"/>
    <property type="match status" value="1"/>
</dbReference>
<evidence type="ECO:0000259" key="5">
    <source>
        <dbReference type="PROSITE" id="PS50043"/>
    </source>
</evidence>
<evidence type="ECO:0000256" key="4">
    <source>
        <dbReference type="PROSITE-ProRule" id="PRU00169"/>
    </source>
</evidence>
<dbReference type="AlphaFoldDB" id="A0AAW5AAF9"/>
<evidence type="ECO:0000256" key="1">
    <source>
        <dbReference type="ARBA" id="ARBA00023015"/>
    </source>
</evidence>
<feature type="modified residue" description="4-aspartylphosphate" evidence="4">
    <location>
        <position position="65"/>
    </location>
</feature>
<dbReference type="EMBL" id="WKEW01000031">
    <property type="protein sequence ID" value="MCF5057671.1"/>
    <property type="molecule type" value="Genomic_DNA"/>
</dbReference>
<keyword evidence="4" id="KW-0597">Phosphoprotein</keyword>
<gene>
    <name evidence="7" type="ORF">GIW75_11975</name>
</gene>
<dbReference type="SMART" id="SM00421">
    <property type="entry name" value="HTH_LUXR"/>
    <property type="match status" value="1"/>
</dbReference>
<name>A0AAW5AAF9_9PSED</name>
<evidence type="ECO:0000313" key="7">
    <source>
        <dbReference type="EMBL" id="MCF5057671.1"/>
    </source>
</evidence>
<feature type="domain" description="Response regulatory" evidence="6">
    <location>
        <begin position="16"/>
        <end position="130"/>
    </location>
</feature>
<dbReference type="CDD" id="cd17537">
    <property type="entry name" value="REC_FixJ"/>
    <property type="match status" value="1"/>
</dbReference>
<evidence type="ECO:0000256" key="2">
    <source>
        <dbReference type="ARBA" id="ARBA00023125"/>
    </source>
</evidence>
<dbReference type="PANTHER" id="PTHR44688:SF16">
    <property type="entry name" value="DNA-BINDING TRANSCRIPTIONAL ACTIVATOR DEVR_DOSR"/>
    <property type="match status" value="1"/>
</dbReference>
<proteinExistence type="predicted"/>
<reference evidence="7 8" key="1">
    <citation type="submission" date="2019-11" db="EMBL/GenBank/DDBJ databases">
        <title>Epiphytic Pseudomonas syringae from cherry orchards.</title>
        <authorList>
            <person name="Hulin M.T."/>
        </authorList>
    </citation>
    <scope>NUCLEOTIDE SEQUENCE [LARGE SCALE GENOMIC DNA]</scope>
    <source>
        <strain evidence="7 8">PA-6-9F</strain>
    </source>
</reference>
<dbReference type="PROSITE" id="PS50043">
    <property type="entry name" value="HTH_LUXR_2"/>
    <property type="match status" value="1"/>
</dbReference>
<dbReference type="GO" id="GO:0006355">
    <property type="term" value="P:regulation of DNA-templated transcription"/>
    <property type="evidence" value="ECO:0007669"/>
    <property type="project" value="InterPro"/>
</dbReference>
<dbReference type="SUPFAM" id="SSF46894">
    <property type="entry name" value="C-terminal effector domain of the bipartite response regulators"/>
    <property type="match status" value="1"/>
</dbReference>
<dbReference type="Pfam" id="PF00072">
    <property type="entry name" value="Response_reg"/>
    <property type="match status" value="1"/>
</dbReference>
<dbReference type="SMART" id="SM00448">
    <property type="entry name" value="REC"/>
    <property type="match status" value="1"/>
</dbReference>
<sequence>MPKEIAALPSSLPAGTVFLIDDDDFILQVQAELLRSVGLEVRCFTSSADFLRAYVSTPRECILSDLRMPEISGLQLQARLIERGLDTPIIFITGHADVATAVEAMRRGAFDYVEKPVHGQHLLDRVYAALKLSSERYHERQARITREARLALLTPQESKIAGWVVAGKSSREIAELGNISVRTVENHRARIMDKLHVTSVVEMVRLLF</sequence>
<dbReference type="CDD" id="cd06170">
    <property type="entry name" value="LuxR_C_like"/>
    <property type="match status" value="1"/>
</dbReference>
<dbReference type="PANTHER" id="PTHR44688">
    <property type="entry name" value="DNA-BINDING TRANSCRIPTIONAL ACTIVATOR DEVR_DOSR"/>
    <property type="match status" value="1"/>
</dbReference>